<dbReference type="Ensembl" id="ENSAPLT00020028107.1">
    <property type="protein sequence ID" value="ENSAPLP00020026088.1"/>
    <property type="gene ID" value="ENSAPLG00020017840.1"/>
</dbReference>
<reference evidence="2" key="3">
    <citation type="submission" date="2025-09" db="UniProtKB">
        <authorList>
            <consortium name="Ensembl"/>
        </authorList>
    </citation>
    <scope>IDENTIFICATION</scope>
</reference>
<organism evidence="2 3">
    <name type="scientific">Anas platyrhynchos</name>
    <name type="common">Mallard</name>
    <name type="synonym">Anas boschas</name>
    <dbReference type="NCBI Taxonomy" id="8839"/>
    <lineage>
        <taxon>Eukaryota</taxon>
        <taxon>Metazoa</taxon>
        <taxon>Chordata</taxon>
        <taxon>Craniata</taxon>
        <taxon>Vertebrata</taxon>
        <taxon>Euteleostomi</taxon>
        <taxon>Archelosauria</taxon>
        <taxon>Archosauria</taxon>
        <taxon>Dinosauria</taxon>
        <taxon>Saurischia</taxon>
        <taxon>Theropoda</taxon>
        <taxon>Coelurosauria</taxon>
        <taxon>Aves</taxon>
        <taxon>Neognathae</taxon>
        <taxon>Galloanserae</taxon>
        <taxon>Anseriformes</taxon>
        <taxon>Anatidae</taxon>
        <taxon>Anatinae</taxon>
        <taxon>Anas</taxon>
    </lineage>
</organism>
<reference evidence="2" key="1">
    <citation type="submission" date="2019-08" db="EMBL/GenBank/DDBJ databases">
        <title>Three high-quality genomes provides insights into domestication of ducks.</title>
        <authorList>
            <person name="Hou Z.C."/>
            <person name="Zhu F."/>
            <person name="Yin Z.T."/>
            <person name="Zhang F."/>
        </authorList>
    </citation>
    <scope>NUCLEOTIDE SEQUENCE [LARGE SCALE GENOMIC DNA]</scope>
</reference>
<dbReference type="Pfam" id="PF24905">
    <property type="entry name" value="TTC3_9th"/>
    <property type="match status" value="1"/>
</dbReference>
<reference evidence="2" key="2">
    <citation type="submission" date="2025-08" db="UniProtKB">
        <authorList>
            <consortium name="Ensembl"/>
        </authorList>
    </citation>
    <scope>IDENTIFICATION</scope>
</reference>
<accession>A0A8B9TVN0</accession>
<proteinExistence type="predicted"/>
<name>A0A8B9TVN0_ANAPL</name>
<feature type="domain" description="TTC3/DZIP3/RBM44-like helical" evidence="1">
    <location>
        <begin position="215"/>
        <end position="265"/>
    </location>
</feature>
<evidence type="ECO:0000313" key="2">
    <source>
        <dbReference type="Ensembl" id="ENSAPLP00020026088.1"/>
    </source>
</evidence>
<dbReference type="AlphaFoldDB" id="A0A8B9TVN0"/>
<evidence type="ECO:0000259" key="1">
    <source>
        <dbReference type="Pfam" id="PF24905"/>
    </source>
</evidence>
<protein>
    <recommendedName>
        <fullName evidence="1">TTC3/DZIP3/RBM44-like helical domain-containing protein</fullName>
    </recommendedName>
</protein>
<sequence length="282" mass="31256">QFVSRNTELGASLVLVLEELKKNYNSMRVKIKMGIPLNALPPLSVEINLFPISSSYTPSKIMESADECSFVRVGGLSSSVSEVHPFLLLLQQCLTSLHCIDDLRSHFQEYQIFDILICVDSGNHRYSNKSFTCFRIFAVEVNESSERRGSCSLVYFYSVSVSNVDTDKLTKTCNSRQLLILREDTGDNSLQKASAPFSTNSFGAFVSPNTLNLSSFTKLMMKLQEIHPEASRDKIVDALLEVRKNNKGILSGLSISSIMERTSVILKKSAPSCSGGESNVNK</sequence>
<dbReference type="PANTHER" id="PTHR17550">
    <property type="entry name" value="E3 UBIQUITIN-PROTEIN LIGASE TTC3"/>
    <property type="match status" value="1"/>
</dbReference>
<dbReference type="PANTHER" id="PTHR17550:SF7">
    <property type="entry name" value="RNA-BINDING PROTEIN 44"/>
    <property type="match status" value="1"/>
</dbReference>
<dbReference type="Proteomes" id="UP000694400">
    <property type="component" value="Chromosome 6"/>
</dbReference>
<dbReference type="InterPro" id="IPR056870">
    <property type="entry name" value="TTC3/DZIP3/RBM44-like_helical"/>
</dbReference>
<evidence type="ECO:0000313" key="3">
    <source>
        <dbReference type="Proteomes" id="UP000694400"/>
    </source>
</evidence>